<sequence>MMLWGICRDALLLDVRADAPEDAAVVTPTAHGETSQATVPSIPASGGSDDVKKHKCKPKRKRKAKMPIENDNPRNVPKLKTDTSASDSVCLPASAVQGNIRSIDVDVPNYQGVDVAWDLNANGTVSAVSFSFAGSTS</sequence>
<dbReference type="Proteomes" id="UP000326924">
    <property type="component" value="Unassembled WGS sequence"/>
</dbReference>
<keyword evidence="3" id="KW-1185">Reference proteome</keyword>
<protein>
    <submittedName>
        <fullName evidence="2">Uncharacterized protein</fullName>
    </submittedName>
</protein>
<accession>A0A5J5EDM0</accession>
<gene>
    <name evidence="2" type="ORF">FN846DRAFT_896256</name>
</gene>
<proteinExistence type="predicted"/>
<reference evidence="2 3" key="1">
    <citation type="submission" date="2019-09" db="EMBL/GenBank/DDBJ databases">
        <title>Draft genome of the ectomycorrhizal ascomycete Sphaerosporella brunnea.</title>
        <authorList>
            <consortium name="DOE Joint Genome Institute"/>
            <person name="Benucci G.M."/>
            <person name="Marozzi G."/>
            <person name="Antonielli L."/>
            <person name="Sanchez S."/>
            <person name="Marco P."/>
            <person name="Wang X."/>
            <person name="Falini L.B."/>
            <person name="Barry K."/>
            <person name="Haridas S."/>
            <person name="Lipzen A."/>
            <person name="Labutti K."/>
            <person name="Grigoriev I.V."/>
            <person name="Murat C."/>
            <person name="Martin F."/>
            <person name="Albertini E."/>
            <person name="Donnini D."/>
            <person name="Bonito G."/>
        </authorList>
    </citation>
    <scope>NUCLEOTIDE SEQUENCE [LARGE SCALE GENOMIC DNA]</scope>
    <source>
        <strain evidence="2 3">Sb_GMNB300</strain>
    </source>
</reference>
<feature type="compositionally biased region" description="Basic residues" evidence="1">
    <location>
        <begin position="53"/>
        <end position="65"/>
    </location>
</feature>
<dbReference type="EMBL" id="VXIS01000498">
    <property type="protein sequence ID" value="KAA8893119.1"/>
    <property type="molecule type" value="Genomic_DNA"/>
</dbReference>
<organism evidence="2 3">
    <name type="scientific">Sphaerosporella brunnea</name>
    <dbReference type="NCBI Taxonomy" id="1250544"/>
    <lineage>
        <taxon>Eukaryota</taxon>
        <taxon>Fungi</taxon>
        <taxon>Dikarya</taxon>
        <taxon>Ascomycota</taxon>
        <taxon>Pezizomycotina</taxon>
        <taxon>Pezizomycetes</taxon>
        <taxon>Pezizales</taxon>
        <taxon>Pyronemataceae</taxon>
        <taxon>Sphaerosporella</taxon>
    </lineage>
</organism>
<dbReference type="InParanoid" id="A0A5J5EDM0"/>
<comment type="caution">
    <text evidence="2">The sequence shown here is derived from an EMBL/GenBank/DDBJ whole genome shotgun (WGS) entry which is preliminary data.</text>
</comment>
<feature type="region of interest" description="Disordered" evidence="1">
    <location>
        <begin position="27"/>
        <end position="87"/>
    </location>
</feature>
<evidence type="ECO:0000313" key="3">
    <source>
        <dbReference type="Proteomes" id="UP000326924"/>
    </source>
</evidence>
<dbReference type="AlphaFoldDB" id="A0A5J5EDM0"/>
<evidence type="ECO:0000256" key="1">
    <source>
        <dbReference type="SAM" id="MobiDB-lite"/>
    </source>
</evidence>
<name>A0A5J5EDM0_9PEZI</name>
<evidence type="ECO:0000313" key="2">
    <source>
        <dbReference type="EMBL" id="KAA8893119.1"/>
    </source>
</evidence>